<dbReference type="EMBL" id="JAWLKI010000045">
    <property type="protein sequence ID" value="MDV6310121.1"/>
    <property type="molecule type" value="Genomic_DNA"/>
</dbReference>
<dbReference type="GeneID" id="77171393"/>
<dbReference type="RefSeq" id="WP_006438781.1">
    <property type="nucleotide sequence ID" value="NZ_CP091855.1"/>
</dbReference>
<sequence length="63" mass="6716">MRRGVDGKIVALGEVTVIALDVERLALQSDDGVVELVDSLIERVPGVVHDILSFVQVCIATVS</sequence>
<organism evidence="1 2">
    <name type="scientific">Gordonia amicalis</name>
    <dbReference type="NCBI Taxonomy" id="89053"/>
    <lineage>
        <taxon>Bacteria</taxon>
        <taxon>Bacillati</taxon>
        <taxon>Actinomycetota</taxon>
        <taxon>Actinomycetes</taxon>
        <taxon>Mycobacteriales</taxon>
        <taxon>Gordoniaceae</taxon>
        <taxon>Gordonia</taxon>
    </lineage>
</organism>
<evidence type="ECO:0000313" key="2">
    <source>
        <dbReference type="Proteomes" id="UP001185779"/>
    </source>
</evidence>
<name>A0ABU4DL29_9ACTN</name>
<accession>A0ABU4DL29</accession>
<gene>
    <name evidence="1" type="ORF">R3P94_22935</name>
</gene>
<comment type="caution">
    <text evidence="1">The sequence shown here is derived from an EMBL/GenBank/DDBJ whole genome shotgun (WGS) entry which is preliminary data.</text>
</comment>
<dbReference type="Proteomes" id="UP001185779">
    <property type="component" value="Unassembled WGS sequence"/>
</dbReference>
<reference evidence="1 2" key="1">
    <citation type="submission" date="2023-10" db="EMBL/GenBank/DDBJ databases">
        <title>Development of a sustainable strategy for remediation of hydrocarbon-contaminated territories based on the waste exchange concept.</title>
        <authorList>
            <person name="Krivoruchko A."/>
        </authorList>
    </citation>
    <scope>NUCLEOTIDE SEQUENCE [LARGE SCALE GENOMIC DNA]</scope>
    <source>
        <strain evidence="1 2">IEGM 1266</strain>
    </source>
</reference>
<proteinExistence type="predicted"/>
<evidence type="ECO:0000313" key="1">
    <source>
        <dbReference type="EMBL" id="MDV6310121.1"/>
    </source>
</evidence>
<keyword evidence="2" id="KW-1185">Reference proteome</keyword>
<protein>
    <submittedName>
        <fullName evidence="1">Uncharacterized protein</fullName>
    </submittedName>
</protein>